<dbReference type="AlphaFoldDB" id="A0A6A5Y6N0"/>
<reference evidence="3" key="1">
    <citation type="journal article" date="2020" name="Stud. Mycol.">
        <title>101 Dothideomycetes genomes: a test case for predicting lifestyles and emergence of pathogens.</title>
        <authorList>
            <person name="Haridas S."/>
            <person name="Albert R."/>
            <person name="Binder M."/>
            <person name="Bloem J."/>
            <person name="Labutti K."/>
            <person name="Salamov A."/>
            <person name="Andreopoulos B."/>
            <person name="Baker S."/>
            <person name="Barry K."/>
            <person name="Bills G."/>
            <person name="Bluhm B."/>
            <person name="Cannon C."/>
            <person name="Castanera R."/>
            <person name="Culley D."/>
            <person name="Daum C."/>
            <person name="Ezra D."/>
            <person name="Gonzalez J."/>
            <person name="Henrissat B."/>
            <person name="Kuo A."/>
            <person name="Liang C."/>
            <person name="Lipzen A."/>
            <person name="Lutzoni F."/>
            <person name="Magnuson J."/>
            <person name="Mondo S."/>
            <person name="Nolan M."/>
            <person name="Ohm R."/>
            <person name="Pangilinan J."/>
            <person name="Park H.-J."/>
            <person name="Ramirez L."/>
            <person name="Alfaro M."/>
            <person name="Sun H."/>
            <person name="Tritt A."/>
            <person name="Yoshinaga Y."/>
            <person name="Zwiers L.-H."/>
            <person name="Turgeon B."/>
            <person name="Goodwin S."/>
            <person name="Spatafora J."/>
            <person name="Crous P."/>
            <person name="Grigoriev I."/>
        </authorList>
    </citation>
    <scope>NUCLEOTIDE SEQUENCE</scope>
    <source>
        <strain evidence="3">CBS 175.79</strain>
    </source>
</reference>
<evidence type="ECO:0000313" key="4">
    <source>
        <dbReference type="Proteomes" id="UP000799778"/>
    </source>
</evidence>
<protein>
    <submittedName>
        <fullName evidence="3">Uncharacterized protein</fullName>
    </submittedName>
</protein>
<dbReference type="GeneID" id="54278245"/>
<gene>
    <name evidence="3" type="ORF">BU24DRAFT_11603</name>
</gene>
<dbReference type="OrthoDB" id="4775599at2759"/>
<proteinExistence type="predicted"/>
<keyword evidence="2" id="KW-0812">Transmembrane</keyword>
<feature type="region of interest" description="Disordered" evidence="1">
    <location>
        <begin position="197"/>
        <end position="219"/>
    </location>
</feature>
<dbReference type="EMBL" id="ML978066">
    <property type="protein sequence ID" value="KAF2020949.1"/>
    <property type="molecule type" value="Genomic_DNA"/>
</dbReference>
<evidence type="ECO:0000256" key="2">
    <source>
        <dbReference type="SAM" id="Phobius"/>
    </source>
</evidence>
<evidence type="ECO:0000256" key="1">
    <source>
        <dbReference type="SAM" id="MobiDB-lite"/>
    </source>
</evidence>
<keyword evidence="2" id="KW-1133">Transmembrane helix</keyword>
<feature type="transmembrane region" description="Helical" evidence="2">
    <location>
        <begin position="124"/>
        <end position="145"/>
    </location>
</feature>
<dbReference type="Proteomes" id="UP000799778">
    <property type="component" value="Unassembled WGS sequence"/>
</dbReference>
<feature type="region of interest" description="Disordered" evidence="1">
    <location>
        <begin position="247"/>
        <end position="294"/>
    </location>
</feature>
<dbReference type="RefSeq" id="XP_033389288.1">
    <property type="nucleotide sequence ID" value="XM_033520848.1"/>
</dbReference>
<keyword evidence="2" id="KW-0472">Membrane</keyword>
<organism evidence="3 4">
    <name type="scientific">Aaosphaeria arxii CBS 175.79</name>
    <dbReference type="NCBI Taxonomy" id="1450172"/>
    <lineage>
        <taxon>Eukaryota</taxon>
        <taxon>Fungi</taxon>
        <taxon>Dikarya</taxon>
        <taxon>Ascomycota</taxon>
        <taxon>Pezizomycotina</taxon>
        <taxon>Dothideomycetes</taxon>
        <taxon>Pleosporomycetidae</taxon>
        <taxon>Pleosporales</taxon>
        <taxon>Pleosporales incertae sedis</taxon>
        <taxon>Aaosphaeria</taxon>
    </lineage>
</organism>
<name>A0A6A5Y6N0_9PLEO</name>
<sequence length="294" mass="32212">MISAVVDFLQNGWDKQGLWIFAILLISATTPHAHAQLTAPTLSTISSTTTPFATTIVTPSPTTTAPPPPHLSILTTLSTTFLNTNSTSSISTIRETDQPPSQLFPLSSTETQPNSNQERNESAFNYYFLILAGFGAVLAVGLWWIRKRRKRQKEQMRLSGQTALARDLDGWVNTRRWVHGAWRHNQTVAIIRREEGLDENGEPPPPYHSDASASVPSNRQCVIQQTSSELPVPLRTISREDIARAGPPAYPVLEHHGQNSTVTSDSMADPGMPSSSLRSVESRVRADTIHGGAT</sequence>
<evidence type="ECO:0000313" key="3">
    <source>
        <dbReference type="EMBL" id="KAF2020949.1"/>
    </source>
</evidence>
<feature type="compositionally biased region" description="Polar residues" evidence="1">
    <location>
        <begin position="98"/>
        <end position="117"/>
    </location>
</feature>
<keyword evidence="4" id="KW-1185">Reference proteome</keyword>
<feature type="region of interest" description="Disordered" evidence="1">
    <location>
        <begin position="88"/>
        <end position="117"/>
    </location>
</feature>
<accession>A0A6A5Y6N0</accession>